<dbReference type="SFLD" id="SFLDS00029">
    <property type="entry name" value="Radical_SAM"/>
    <property type="match status" value="1"/>
</dbReference>
<dbReference type="EMBL" id="FUYA01000003">
    <property type="protein sequence ID" value="SKA69639.1"/>
    <property type="molecule type" value="Genomic_DNA"/>
</dbReference>
<dbReference type="PROSITE" id="PS51918">
    <property type="entry name" value="RADICAL_SAM"/>
    <property type="match status" value="1"/>
</dbReference>
<name>A0A1T4VXL3_9BACT</name>
<reference evidence="2 3" key="1">
    <citation type="submission" date="2017-02" db="EMBL/GenBank/DDBJ databases">
        <authorList>
            <person name="Peterson S.W."/>
        </authorList>
    </citation>
    <scope>NUCLEOTIDE SEQUENCE [LARGE SCALE GENOMIC DNA]</scope>
    <source>
        <strain evidence="2 3">DSM 18034</strain>
    </source>
</reference>
<sequence length="587" mass="65824">METARFFDGGNGCLSPQSVYNRRMSETQFYPPESGIYYGLDRPAAEEWGGRLPVALVFPGPSRLGLSTLGWQVVWKLLQDEPGIIVERFFWEGGDEEPRAYDSGRPLSDFPVISFSLNFEEEYRAMVQMLDRANIPVRSADRGDWPIIIAGGPLSFMNPAPVAPAVDLFWVGEAEAGFPKIISDCVDYVFGGKSRADYLADHVGMDGAYIPGLSKDPVRRVLAGSERELPEPGHSCFVTQESEFRDMFLLEVNRGCPYGCRFCAAGYVYRPPRHAQVDVLKRAVERVNPGKVGLVGTALTDWPDLMPFLHWLQDRGTKFSLASLRYDGLTDDMLTFLRRTGTRSVTLALEGASHRIRKAINKNLKEDVFLDAVSRISKLQFNHLKLYLIAGWPDETEADYDELGEFLKEIRAAIDAGKGKKKTGVGHVTIGVSSLVPKPWTPFQWAPMATEEHLNKVMKKLKSVVKPIKGFQVRVDKPAPARLQGLLARGDEKVFDLIEMSACQGLSWKKALRAWDGDMSAYLDRERGADEAFPWECIETGVNRSFLRREWERYKAVQASPLCGKAPCKKCNACGMGSWLYDRPEKD</sequence>
<dbReference type="CDD" id="cd01335">
    <property type="entry name" value="Radical_SAM"/>
    <property type="match status" value="1"/>
</dbReference>
<dbReference type="GO" id="GO:0051536">
    <property type="term" value="F:iron-sulfur cluster binding"/>
    <property type="evidence" value="ECO:0007669"/>
    <property type="project" value="InterPro"/>
</dbReference>
<dbReference type="AlphaFoldDB" id="A0A1T4VXL3"/>
<organism evidence="2 3">
    <name type="scientific">Desulfobaculum bizertense DSM 18034</name>
    <dbReference type="NCBI Taxonomy" id="1121442"/>
    <lineage>
        <taxon>Bacteria</taxon>
        <taxon>Pseudomonadati</taxon>
        <taxon>Thermodesulfobacteriota</taxon>
        <taxon>Desulfovibrionia</taxon>
        <taxon>Desulfovibrionales</taxon>
        <taxon>Desulfovibrionaceae</taxon>
        <taxon>Desulfobaculum</taxon>
    </lineage>
</organism>
<dbReference type="Pfam" id="PF19864">
    <property type="entry name" value="Radical_SAM_N2"/>
    <property type="match status" value="1"/>
</dbReference>
<dbReference type="SUPFAM" id="SSF102114">
    <property type="entry name" value="Radical SAM enzymes"/>
    <property type="match status" value="1"/>
</dbReference>
<evidence type="ECO:0000313" key="3">
    <source>
        <dbReference type="Proteomes" id="UP000189733"/>
    </source>
</evidence>
<dbReference type="SFLD" id="SFLDG01082">
    <property type="entry name" value="B12-binding_domain_containing"/>
    <property type="match status" value="1"/>
</dbReference>
<dbReference type="InterPro" id="IPR023404">
    <property type="entry name" value="rSAM_horseshoe"/>
</dbReference>
<dbReference type="PANTHER" id="PTHR42731">
    <property type="entry name" value="SLL1084 PROTEIN"/>
    <property type="match status" value="1"/>
</dbReference>
<dbReference type="GO" id="GO:0003824">
    <property type="term" value="F:catalytic activity"/>
    <property type="evidence" value="ECO:0007669"/>
    <property type="project" value="InterPro"/>
</dbReference>
<protein>
    <submittedName>
        <fullName evidence="2">Radical SAM superfamily enzyme YgiQ, UPF0313 family</fullName>
    </submittedName>
</protein>
<feature type="domain" description="Radical SAM core" evidence="1">
    <location>
        <begin position="242"/>
        <end position="474"/>
    </location>
</feature>
<evidence type="ECO:0000313" key="2">
    <source>
        <dbReference type="EMBL" id="SKA69639.1"/>
    </source>
</evidence>
<dbReference type="InterPro" id="IPR058240">
    <property type="entry name" value="rSAM_sf"/>
</dbReference>
<dbReference type="PANTHER" id="PTHR42731:SF5">
    <property type="entry name" value="RADICAL SAM DOMAIN PROTEIN"/>
    <property type="match status" value="1"/>
</dbReference>
<keyword evidence="3" id="KW-1185">Reference proteome</keyword>
<dbReference type="Pfam" id="PF04055">
    <property type="entry name" value="Radical_SAM"/>
    <property type="match status" value="1"/>
</dbReference>
<dbReference type="InterPro" id="IPR007197">
    <property type="entry name" value="rSAM"/>
</dbReference>
<dbReference type="STRING" id="1121442.SAMN02745702_01178"/>
<dbReference type="SMART" id="SM00729">
    <property type="entry name" value="Elp3"/>
    <property type="match status" value="1"/>
</dbReference>
<accession>A0A1T4VXL3</accession>
<dbReference type="InterPro" id="IPR006638">
    <property type="entry name" value="Elp3/MiaA/NifB-like_rSAM"/>
</dbReference>
<dbReference type="InterPro" id="IPR045784">
    <property type="entry name" value="Radical_SAM_N2"/>
</dbReference>
<proteinExistence type="predicted"/>
<dbReference type="Proteomes" id="UP000189733">
    <property type="component" value="Unassembled WGS sequence"/>
</dbReference>
<evidence type="ECO:0000259" key="1">
    <source>
        <dbReference type="PROSITE" id="PS51918"/>
    </source>
</evidence>
<gene>
    <name evidence="2" type="ORF">SAMN02745702_01178</name>
</gene>
<dbReference type="Gene3D" id="3.80.30.20">
    <property type="entry name" value="tm_1862 like domain"/>
    <property type="match status" value="1"/>
</dbReference>